<accession>A0A2S7DYD5</accession>
<name>A0A2S7DYD5_9XANT</name>
<comment type="caution">
    <text evidence="2">The sequence shown here is derived from an EMBL/GenBank/DDBJ whole genome shotgun (WGS) entry which is preliminary data.</text>
</comment>
<protein>
    <submittedName>
        <fullName evidence="2">Uncharacterized protein</fullName>
    </submittedName>
</protein>
<dbReference type="EMBL" id="MDED01000001">
    <property type="protein sequence ID" value="PPU78790.1"/>
    <property type="molecule type" value="Genomic_DNA"/>
</dbReference>
<evidence type="ECO:0000313" key="3">
    <source>
        <dbReference type="Proteomes" id="UP000239561"/>
    </source>
</evidence>
<evidence type="ECO:0000256" key="1">
    <source>
        <dbReference type="SAM" id="MobiDB-lite"/>
    </source>
</evidence>
<proteinExistence type="predicted"/>
<dbReference type="AlphaFoldDB" id="A0A2S7DYD5"/>
<reference evidence="2 3" key="1">
    <citation type="submission" date="2016-08" db="EMBL/GenBank/DDBJ databases">
        <authorList>
            <person name="Seilhamer J.J."/>
        </authorList>
    </citation>
    <scope>NUCLEOTIDE SEQUENCE [LARGE SCALE GENOMIC DNA]</scope>
    <source>
        <strain evidence="2 3">CFBP2542</strain>
    </source>
</reference>
<gene>
    <name evidence="2" type="ORF">XcuCFBP2542_00945</name>
</gene>
<sequence length="109" mass="11912">MAWLATKMRRAQPITLLPLAGEGQRMAWLATKNGRAQPITLLPLAGEGQPMAWLATKNGRAQPITLLPLAGEGGAQRRMRAAFHRTPSQGHRHQSTKTDRAATVQQRLA</sequence>
<evidence type="ECO:0000313" key="2">
    <source>
        <dbReference type="EMBL" id="PPU78790.1"/>
    </source>
</evidence>
<dbReference type="Proteomes" id="UP000239561">
    <property type="component" value="Unassembled WGS sequence"/>
</dbReference>
<organism evidence="2 3">
    <name type="scientific">Xanthomonas cucurbitae</name>
    <dbReference type="NCBI Taxonomy" id="56453"/>
    <lineage>
        <taxon>Bacteria</taxon>
        <taxon>Pseudomonadati</taxon>
        <taxon>Pseudomonadota</taxon>
        <taxon>Gammaproteobacteria</taxon>
        <taxon>Lysobacterales</taxon>
        <taxon>Lysobacteraceae</taxon>
        <taxon>Xanthomonas</taxon>
    </lineage>
</organism>
<feature type="region of interest" description="Disordered" evidence="1">
    <location>
        <begin position="81"/>
        <end position="109"/>
    </location>
</feature>